<gene>
    <name evidence="2" type="ORF">CLV40_107321</name>
</gene>
<dbReference type="OrthoDB" id="1907165at2"/>
<evidence type="ECO:0000313" key="2">
    <source>
        <dbReference type="EMBL" id="PPK67655.1"/>
    </source>
</evidence>
<name>A0A2S6GQX6_9PSEU</name>
<evidence type="ECO:0000259" key="1">
    <source>
        <dbReference type="Pfam" id="PF04717"/>
    </source>
</evidence>
<reference evidence="2 3" key="1">
    <citation type="submission" date="2018-02" db="EMBL/GenBank/DDBJ databases">
        <title>Genomic Encyclopedia of Archaeal and Bacterial Type Strains, Phase II (KMG-II): from individual species to whole genera.</title>
        <authorList>
            <person name="Goeker M."/>
        </authorList>
    </citation>
    <scope>NUCLEOTIDE SEQUENCE [LARGE SCALE GENOMIC DNA]</scope>
    <source>
        <strain evidence="2 3">YU 961-1</strain>
    </source>
</reference>
<comment type="caution">
    <text evidence="2">The sequence shown here is derived from an EMBL/GenBank/DDBJ whole genome shotgun (WGS) entry which is preliminary data.</text>
</comment>
<dbReference type="Pfam" id="PF04717">
    <property type="entry name" value="Phage_base_V"/>
    <property type="match status" value="1"/>
</dbReference>
<dbReference type="RefSeq" id="WP_104479733.1">
    <property type="nucleotide sequence ID" value="NZ_CP154825.1"/>
</dbReference>
<proteinExistence type="predicted"/>
<dbReference type="AlphaFoldDB" id="A0A2S6GQX6"/>
<keyword evidence="3" id="KW-1185">Reference proteome</keyword>
<dbReference type="Gene3D" id="2.40.50.230">
    <property type="entry name" value="Gp5 N-terminal domain"/>
    <property type="match status" value="1"/>
</dbReference>
<sequence>MLEGLLGGKSAALVWPSIRVGMVGLPLNPLAMPNLVRAVVDTHLHLPDMFELIFADDEGNIVSTAGLDIGTTVKIAAGRADDSGTSTLISGEVTAIEAICQDGLIFSVVRGYERAHRLQRAKRTRTWLGKRDSQIATDIARAAGLRVGDVQTTRTVHQHLAQVAQTDWDFLTQRAREIGFETGVEGGEFFFRRASGRPAGGALGGVAGAVADAAKSILGLSTKLVFKDNLLTFLPRVTSANLTPDVEVRVWDTKRARVAVAGNRVMTGTAELDDEPGDLARDATRGMVPIPALPPPVLNPGLAFVRPPSTTAHLVVDRPAGRGPSADAAAKEIAEGVADHVGSVFAEAEGDALGDPAIQAGAEVEIGGVPEKFVGTWVITNARHVFDAEENGYHTRFWVSGRQNRNLLGLTNPPQRPQEFTGLVCGVVTNVQDPEQKGRVKVTLPWLAHNYESDWARTVHIGAGKRSGPLFLPEVGDEVLVGFEFGDARRPYVLGGLLNDTCSFGHLGTAVAAGTINKRGIVTPSGTRLLFTDRVLAPAPPTESKIELGTADGKTGLSVDQVGGTVTLSCAPSPPASRNPVGSLTIECGGAGTVTIRAGAGGMKLESEGTLELSGKLGVRITSPGVTEVKGSMLKLN</sequence>
<dbReference type="EMBL" id="PTIX01000007">
    <property type="protein sequence ID" value="PPK67655.1"/>
    <property type="molecule type" value="Genomic_DNA"/>
</dbReference>
<evidence type="ECO:0000313" key="3">
    <source>
        <dbReference type="Proteomes" id="UP000239203"/>
    </source>
</evidence>
<dbReference type="InterPro" id="IPR006531">
    <property type="entry name" value="Gp5/Vgr_OB"/>
</dbReference>
<dbReference type="Proteomes" id="UP000239203">
    <property type="component" value="Unassembled WGS sequence"/>
</dbReference>
<dbReference type="SUPFAM" id="SSF69255">
    <property type="entry name" value="gp5 N-terminal domain-like"/>
    <property type="match status" value="1"/>
</dbReference>
<organism evidence="2 3">
    <name type="scientific">Actinokineospora auranticolor</name>
    <dbReference type="NCBI Taxonomy" id="155976"/>
    <lineage>
        <taxon>Bacteria</taxon>
        <taxon>Bacillati</taxon>
        <taxon>Actinomycetota</taxon>
        <taxon>Actinomycetes</taxon>
        <taxon>Pseudonocardiales</taxon>
        <taxon>Pseudonocardiaceae</taxon>
        <taxon>Actinokineospora</taxon>
    </lineage>
</organism>
<accession>A0A2S6GQX6</accession>
<dbReference type="SUPFAM" id="SSF69279">
    <property type="entry name" value="Phage tail proteins"/>
    <property type="match status" value="1"/>
</dbReference>
<dbReference type="InterPro" id="IPR037026">
    <property type="entry name" value="Vgr_OB-fold_dom_sf"/>
</dbReference>
<protein>
    <recommendedName>
        <fullName evidence="1">Gp5/Type VI secretion system Vgr protein OB-fold domain-containing protein</fullName>
    </recommendedName>
</protein>
<feature type="domain" description="Gp5/Type VI secretion system Vgr protein OB-fold" evidence="1">
    <location>
        <begin position="426"/>
        <end position="497"/>
    </location>
</feature>